<name>A0A150WH00_BDEBC</name>
<protein>
    <recommendedName>
        <fullName evidence="8">Mce/MlaD domain-containing protein</fullName>
    </recommendedName>
</protein>
<keyword evidence="4 7" id="KW-0812">Transmembrane</keyword>
<keyword evidence="6 7" id="KW-0472">Membrane</keyword>
<dbReference type="InterPro" id="IPR051800">
    <property type="entry name" value="PqiA-PqiB_transport"/>
</dbReference>
<dbReference type="PANTHER" id="PTHR30462">
    <property type="entry name" value="INTERMEMBRANE TRANSPORT PROTEIN PQIB-RELATED"/>
    <property type="match status" value="1"/>
</dbReference>
<keyword evidence="2" id="KW-1003">Cell membrane</keyword>
<reference evidence="9 10" key="1">
    <citation type="submission" date="2016-03" db="EMBL/GenBank/DDBJ databases">
        <authorList>
            <person name="Ploux O."/>
        </authorList>
    </citation>
    <scope>NUCLEOTIDE SEQUENCE [LARGE SCALE GENOMIC DNA]</scope>
    <source>
        <strain evidence="9 10">BER2</strain>
    </source>
</reference>
<dbReference type="PANTHER" id="PTHR30462:SF0">
    <property type="entry name" value="INTERMEMBRANE TRANSPORT PROTEIN YEBT"/>
    <property type="match status" value="1"/>
</dbReference>
<evidence type="ECO:0000313" key="9">
    <source>
        <dbReference type="EMBL" id="KYG62165.1"/>
    </source>
</evidence>
<evidence type="ECO:0000256" key="6">
    <source>
        <dbReference type="ARBA" id="ARBA00023136"/>
    </source>
</evidence>
<accession>A0A150WH00</accession>
<proteinExistence type="predicted"/>
<keyword evidence="5 7" id="KW-1133">Transmembrane helix</keyword>
<dbReference type="AlphaFoldDB" id="A0A150WH00"/>
<feature type="domain" description="Mce/MlaD" evidence="8">
    <location>
        <begin position="158"/>
        <end position="218"/>
    </location>
</feature>
<dbReference type="InterPro" id="IPR003399">
    <property type="entry name" value="Mce/MlaD"/>
</dbReference>
<evidence type="ECO:0000259" key="8">
    <source>
        <dbReference type="Pfam" id="PF02470"/>
    </source>
</evidence>
<evidence type="ECO:0000313" key="10">
    <source>
        <dbReference type="Proteomes" id="UP000075391"/>
    </source>
</evidence>
<dbReference type="RefSeq" id="WP_063244272.1">
    <property type="nucleotide sequence ID" value="NZ_CP168967.1"/>
</dbReference>
<comment type="subcellular location">
    <subcellularLocation>
        <location evidence="1">Cell inner membrane</location>
    </subcellularLocation>
</comment>
<evidence type="ECO:0000256" key="3">
    <source>
        <dbReference type="ARBA" id="ARBA00022519"/>
    </source>
</evidence>
<comment type="caution">
    <text evidence="9">The sequence shown here is derived from an EMBL/GenBank/DDBJ whole genome shotgun (WGS) entry which is preliminary data.</text>
</comment>
<dbReference type="GO" id="GO:0005886">
    <property type="term" value="C:plasma membrane"/>
    <property type="evidence" value="ECO:0007669"/>
    <property type="project" value="UniProtKB-SubCell"/>
</dbReference>
<keyword evidence="3" id="KW-0997">Cell inner membrane</keyword>
<evidence type="ECO:0000256" key="4">
    <source>
        <dbReference type="ARBA" id="ARBA00022692"/>
    </source>
</evidence>
<evidence type="ECO:0000256" key="1">
    <source>
        <dbReference type="ARBA" id="ARBA00004533"/>
    </source>
</evidence>
<feature type="transmembrane region" description="Helical" evidence="7">
    <location>
        <begin position="17"/>
        <end position="38"/>
    </location>
</feature>
<sequence length="285" mass="31453">MTETATEQKVKALKAGWYIWLFPAFAIAISAWLFWDYWQQRGPHIKISFEDGSQIQPGKTQIRYRGVTIGDVQKVTISENKKDVIAHAVLQKHAEEFAVAGTRFWLVTPKVSLQGVSGLETLIEGAYISVDPGKIGGELKTEFKGKEGGESKDPLEDTSTYQLETSDLGSVSSGDSVTFRGMKIGTVTKETLSKTGQTVLLQINILNRYVRVVRTNTVFWRSSGISAKLGLFKSELKIDALDTVLRGGIELATPSPAGEIAKAQTKFPLQADPPKEFEKWNTVLE</sequence>
<evidence type="ECO:0000256" key="7">
    <source>
        <dbReference type="SAM" id="Phobius"/>
    </source>
</evidence>
<organism evidence="9 10">
    <name type="scientific">Bdellovibrio bacteriovorus</name>
    <dbReference type="NCBI Taxonomy" id="959"/>
    <lineage>
        <taxon>Bacteria</taxon>
        <taxon>Pseudomonadati</taxon>
        <taxon>Bdellovibrionota</taxon>
        <taxon>Bdellovibrionia</taxon>
        <taxon>Bdellovibrionales</taxon>
        <taxon>Pseudobdellovibrionaceae</taxon>
        <taxon>Bdellovibrio</taxon>
    </lineage>
</organism>
<evidence type="ECO:0000256" key="5">
    <source>
        <dbReference type="ARBA" id="ARBA00022989"/>
    </source>
</evidence>
<evidence type="ECO:0000256" key="2">
    <source>
        <dbReference type="ARBA" id="ARBA00022475"/>
    </source>
</evidence>
<dbReference type="EMBL" id="LUKF01000016">
    <property type="protein sequence ID" value="KYG62165.1"/>
    <property type="molecule type" value="Genomic_DNA"/>
</dbReference>
<gene>
    <name evidence="9" type="ORF">AZI85_08185</name>
</gene>
<feature type="domain" description="Mce/MlaD" evidence="8">
    <location>
        <begin position="41"/>
        <end position="133"/>
    </location>
</feature>
<dbReference type="Proteomes" id="UP000075391">
    <property type="component" value="Unassembled WGS sequence"/>
</dbReference>
<dbReference type="Pfam" id="PF02470">
    <property type="entry name" value="MlaD"/>
    <property type="match status" value="2"/>
</dbReference>